<proteinExistence type="inferred from homology"/>
<comment type="similarity">
    <text evidence="1">Belongs to the metallo-dependent hydrolases superfamily. ATZ/TRZ family.</text>
</comment>
<dbReference type="Proteomes" id="UP000809440">
    <property type="component" value="Unassembled WGS sequence"/>
</dbReference>
<gene>
    <name evidence="4" type="ORF">JQX41_01650</name>
    <name evidence="5" type="ORF">JQX48_01650</name>
</gene>
<evidence type="ECO:0000259" key="3">
    <source>
        <dbReference type="Pfam" id="PF01979"/>
    </source>
</evidence>
<dbReference type="GO" id="GO:0016810">
    <property type="term" value="F:hydrolase activity, acting on carbon-nitrogen (but not peptide) bonds"/>
    <property type="evidence" value="ECO:0007669"/>
    <property type="project" value="InterPro"/>
</dbReference>
<accession>A0A9Q2NZU9</accession>
<dbReference type="Pfam" id="PF01979">
    <property type="entry name" value="Amidohydro_1"/>
    <property type="match status" value="1"/>
</dbReference>
<reference evidence="4 7" key="1">
    <citation type="submission" date="2021-01" db="EMBL/GenBank/DDBJ databases">
        <title>Diatom-associated Roseobacters Show Island Model of Population Structure.</title>
        <authorList>
            <person name="Qu L."/>
            <person name="Feng X."/>
            <person name="Chen Y."/>
            <person name="Li L."/>
            <person name="Wang X."/>
            <person name="Hu Z."/>
            <person name="Wang H."/>
            <person name="Luo H."/>
        </authorList>
    </citation>
    <scope>NUCLEOTIDE SEQUENCE</scope>
    <source>
        <strain evidence="5 7">CC28-63</strain>
        <strain evidence="4">CC28-69</strain>
    </source>
</reference>
<dbReference type="GeneID" id="62639935"/>
<dbReference type="Proteomes" id="UP000755667">
    <property type="component" value="Unassembled WGS sequence"/>
</dbReference>
<comment type="caution">
    <text evidence="4">The sequence shown here is derived from an EMBL/GenBank/DDBJ whole genome shotgun (WGS) entry which is preliminary data.</text>
</comment>
<dbReference type="EMBL" id="JAFBXE010000001">
    <property type="protein sequence ID" value="MBM2410993.1"/>
    <property type="molecule type" value="Genomic_DNA"/>
</dbReference>
<dbReference type="SUPFAM" id="SSF51556">
    <property type="entry name" value="Metallo-dependent hydrolases"/>
    <property type="match status" value="1"/>
</dbReference>
<dbReference type="PANTHER" id="PTHR43794">
    <property type="entry name" value="AMINOHYDROLASE SSNA-RELATED"/>
    <property type="match status" value="1"/>
</dbReference>
<evidence type="ECO:0000313" key="4">
    <source>
        <dbReference type="EMBL" id="MBM2410993.1"/>
    </source>
</evidence>
<evidence type="ECO:0000256" key="2">
    <source>
        <dbReference type="ARBA" id="ARBA00022801"/>
    </source>
</evidence>
<evidence type="ECO:0000256" key="1">
    <source>
        <dbReference type="ARBA" id="ARBA00006745"/>
    </source>
</evidence>
<dbReference type="CDD" id="cd01298">
    <property type="entry name" value="ATZ_TRZ_like"/>
    <property type="match status" value="1"/>
</dbReference>
<dbReference type="EMBL" id="JAFBXF010000001">
    <property type="protein sequence ID" value="MBM2415660.1"/>
    <property type="molecule type" value="Genomic_DNA"/>
</dbReference>
<feature type="domain" description="Amidohydrolase-related" evidence="3">
    <location>
        <begin position="57"/>
        <end position="429"/>
    </location>
</feature>
<dbReference type="Gene3D" id="3.20.20.140">
    <property type="entry name" value="Metal-dependent hydrolases"/>
    <property type="match status" value="1"/>
</dbReference>
<dbReference type="InterPro" id="IPR050287">
    <property type="entry name" value="MTA/SAH_deaminase"/>
</dbReference>
<sequence length="465" mass="50503">MTAILLTNCEAIVTSASAPVLRHQDILSENGAITAIGPDLSRQAPEGTDIIDATGHFIYPGLVNTHHHFFQCFVRNRAELDWTRYSVIEWLDRIYPIFSRLTEDCFYHSSVVAMAELIKHGCTTAFDHQYCFPRHAGSRIIDRQFEAAELLGMRFHAGRGGNTLPKSEGSTIPDEMLESTDEFISACERAIDAFHDPAPLSMRQVAVAPCQPVNCYRETFEQSVALARDKGVILHSHVGEGESPVIEQVHGKRTVDYCEEIGFAGPDVFYAHAWELTRAELAKLAASGTGVSHCPEPVYLVGAEVTDIPAMDALGVRVGLGCDGAASNDNSNLMHCIHSGYMLQCLVASSREDGVPVPGRFLHYATEGGASLLGRTDIGALRPGMAADLFAIDTRKLDFVGTRHDPISLLAKVGVGAPTDLTMINGRIVWHKGEFPGIDEGALFAAAEETLHTILPNTTNGDNHV</sequence>
<evidence type="ECO:0000313" key="7">
    <source>
        <dbReference type="Proteomes" id="UP000809440"/>
    </source>
</evidence>
<organism evidence="4 6">
    <name type="scientific">Marivita cryptomonadis</name>
    <dbReference type="NCBI Taxonomy" id="505252"/>
    <lineage>
        <taxon>Bacteria</taxon>
        <taxon>Pseudomonadati</taxon>
        <taxon>Pseudomonadota</taxon>
        <taxon>Alphaproteobacteria</taxon>
        <taxon>Rhodobacterales</taxon>
        <taxon>Roseobacteraceae</taxon>
        <taxon>Marivita</taxon>
    </lineage>
</organism>
<dbReference type="InterPro" id="IPR011059">
    <property type="entry name" value="Metal-dep_hydrolase_composite"/>
</dbReference>
<dbReference type="RefSeq" id="WP_085628220.1">
    <property type="nucleotide sequence ID" value="NZ_JAFBWU010000001.1"/>
</dbReference>
<keyword evidence="7" id="KW-1185">Reference proteome</keyword>
<dbReference type="AlphaFoldDB" id="A0A9Q2NZU9"/>
<evidence type="ECO:0000313" key="5">
    <source>
        <dbReference type="EMBL" id="MBM2415660.1"/>
    </source>
</evidence>
<dbReference type="Gene3D" id="2.30.40.10">
    <property type="entry name" value="Urease, subunit C, domain 1"/>
    <property type="match status" value="1"/>
</dbReference>
<dbReference type="InterPro" id="IPR032466">
    <property type="entry name" value="Metal_Hydrolase"/>
</dbReference>
<dbReference type="InterPro" id="IPR006680">
    <property type="entry name" value="Amidohydro-rel"/>
</dbReference>
<protein>
    <submittedName>
        <fullName evidence="4">Amidohydrolase</fullName>
    </submittedName>
</protein>
<keyword evidence="2" id="KW-0378">Hydrolase</keyword>
<evidence type="ECO:0000313" key="6">
    <source>
        <dbReference type="Proteomes" id="UP000755667"/>
    </source>
</evidence>
<dbReference type="OrthoDB" id="9796020at2"/>
<dbReference type="SUPFAM" id="SSF51338">
    <property type="entry name" value="Composite domain of metallo-dependent hydrolases"/>
    <property type="match status" value="1"/>
</dbReference>
<name>A0A9Q2NZU9_9RHOB</name>
<dbReference type="PANTHER" id="PTHR43794:SF11">
    <property type="entry name" value="AMIDOHYDROLASE-RELATED DOMAIN-CONTAINING PROTEIN"/>
    <property type="match status" value="1"/>
</dbReference>